<dbReference type="Proteomes" id="UP001597058">
    <property type="component" value="Unassembled WGS sequence"/>
</dbReference>
<dbReference type="InterPro" id="IPR033458">
    <property type="entry name" value="DUF5134"/>
</dbReference>
<comment type="caution">
    <text evidence="1">The sequence shown here is derived from an EMBL/GenBank/DDBJ whole genome shotgun (WGS) entry which is preliminary data.</text>
</comment>
<dbReference type="RefSeq" id="WP_381236304.1">
    <property type="nucleotide sequence ID" value="NZ_JBHSKH010000027.1"/>
</dbReference>
<sequence length="207" mass="22339">MSATEVVDYMLTALFTAAAVRALRQGALTRTRACRSRVDHLLHAAMALAMAVMPWNWGRALPELPQSVFFAAAALWFPLTAVNSGQERQLTATARRLPYAVGMAAMTWMSYRAAGHSHQTMAEGVPTAHQAMHLSHSMGESKADSVVTGVLALYLLTCSLRSLTRGMPALRATTETADNSTSVKSACNRFWDGATAMGTVVMLLMPH</sequence>
<gene>
    <name evidence="1" type="ORF">ACFQ5X_34635</name>
</gene>
<evidence type="ECO:0000313" key="2">
    <source>
        <dbReference type="Proteomes" id="UP001597058"/>
    </source>
</evidence>
<reference evidence="2" key="1">
    <citation type="journal article" date="2019" name="Int. J. Syst. Evol. Microbiol.">
        <title>The Global Catalogue of Microorganisms (GCM) 10K type strain sequencing project: providing services to taxonomists for standard genome sequencing and annotation.</title>
        <authorList>
            <consortium name="The Broad Institute Genomics Platform"/>
            <consortium name="The Broad Institute Genome Sequencing Center for Infectious Disease"/>
            <person name="Wu L."/>
            <person name="Ma J."/>
        </authorList>
    </citation>
    <scope>NUCLEOTIDE SEQUENCE [LARGE SCALE GENOMIC DNA]</scope>
    <source>
        <strain evidence="2">CGMCC 4.7020</strain>
    </source>
</reference>
<evidence type="ECO:0000313" key="1">
    <source>
        <dbReference type="EMBL" id="MFD1310953.1"/>
    </source>
</evidence>
<proteinExistence type="predicted"/>
<dbReference type="Pfam" id="PF17197">
    <property type="entry name" value="DUF5134"/>
    <property type="match status" value="1"/>
</dbReference>
<accession>A0ABW3XP51</accession>
<protein>
    <submittedName>
        <fullName evidence="1">DUF5134 domain-containing protein</fullName>
    </submittedName>
</protein>
<organism evidence="1 2">
    <name type="scientific">Streptomyces kaempferi</name>
    <dbReference type="NCBI Taxonomy" id="333725"/>
    <lineage>
        <taxon>Bacteria</taxon>
        <taxon>Bacillati</taxon>
        <taxon>Actinomycetota</taxon>
        <taxon>Actinomycetes</taxon>
        <taxon>Kitasatosporales</taxon>
        <taxon>Streptomycetaceae</taxon>
        <taxon>Streptomyces</taxon>
    </lineage>
</organism>
<keyword evidence="2" id="KW-1185">Reference proteome</keyword>
<name>A0ABW3XP51_9ACTN</name>
<dbReference type="EMBL" id="JBHTMM010000064">
    <property type="protein sequence ID" value="MFD1310953.1"/>
    <property type="molecule type" value="Genomic_DNA"/>
</dbReference>